<keyword evidence="1" id="KW-0833">Ubl conjugation pathway</keyword>
<evidence type="ECO:0000259" key="3">
    <source>
        <dbReference type="PROSITE" id="PS50188"/>
    </source>
</evidence>
<protein>
    <recommendedName>
        <fullName evidence="3">B30.2/SPRY domain-containing protein</fullName>
    </recommendedName>
</protein>
<dbReference type="PANTHER" id="PTHR12245:SF5">
    <property type="entry name" value="SPRY DOMAIN-CONTAINING SOCS BOX PROTEIN 3"/>
    <property type="match status" value="1"/>
</dbReference>
<evidence type="ECO:0000313" key="4">
    <source>
        <dbReference type="EMBL" id="KAG8222879.1"/>
    </source>
</evidence>
<dbReference type="Proteomes" id="UP000792457">
    <property type="component" value="Unassembled WGS sequence"/>
</dbReference>
<feature type="region of interest" description="Disordered" evidence="2">
    <location>
        <begin position="462"/>
        <end position="484"/>
    </location>
</feature>
<evidence type="ECO:0000256" key="1">
    <source>
        <dbReference type="ARBA" id="ARBA00022786"/>
    </source>
</evidence>
<dbReference type="EMBL" id="KZ308146">
    <property type="protein sequence ID" value="KAG8222879.1"/>
    <property type="molecule type" value="Genomic_DNA"/>
</dbReference>
<reference evidence="4" key="1">
    <citation type="submission" date="2013-04" db="EMBL/GenBank/DDBJ databases">
        <authorList>
            <person name="Qu J."/>
            <person name="Murali S.C."/>
            <person name="Bandaranaike D."/>
            <person name="Bellair M."/>
            <person name="Blankenburg K."/>
            <person name="Chao H."/>
            <person name="Dinh H."/>
            <person name="Doddapaneni H."/>
            <person name="Downs B."/>
            <person name="Dugan-Rocha S."/>
            <person name="Elkadiri S."/>
            <person name="Gnanaolivu R.D."/>
            <person name="Hernandez B."/>
            <person name="Javaid M."/>
            <person name="Jayaseelan J.C."/>
            <person name="Lee S."/>
            <person name="Li M."/>
            <person name="Ming W."/>
            <person name="Munidasa M."/>
            <person name="Muniz J."/>
            <person name="Nguyen L."/>
            <person name="Ongeri F."/>
            <person name="Osuji N."/>
            <person name="Pu L.-L."/>
            <person name="Puazo M."/>
            <person name="Qu C."/>
            <person name="Quiroz J."/>
            <person name="Raj R."/>
            <person name="Weissenberger G."/>
            <person name="Xin Y."/>
            <person name="Zou X."/>
            <person name="Han Y."/>
            <person name="Richards S."/>
            <person name="Worley K."/>
            <person name="Muzny D."/>
            <person name="Gibbs R."/>
        </authorList>
    </citation>
    <scope>NUCLEOTIDE SEQUENCE</scope>
    <source>
        <strain evidence="4">Sampled in the wild</strain>
    </source>
</reference>
<dbReference type="InterPro" id="IPR043136">
    <property type="entry name" value="B30.2/SPRY_sf"/>
</dbReference>
<feature type="compositionally biased region" description="Polar residues" evidence="2">
    <location>
        <begin position="463"/>
        <end position="474"/>
    </location>
</feature>
<dbReference type="PROSITE" id="PS50188">
    <property type="entry name" value="B302_SPRY"/>
    <property type="match status" value="1"/>
</dbReference>
<dbReference type="OrthoDB" id="5951542at2759"/>
<comment type="caution">
    <text evidence="4">The sequence shown here is derived from an EMBL/GenBank/DDBJ whole genome shotgun (WGS) entry which is preliminary data.</text>
</comment>
<gene>
    <name evidence="4" type="ORF">J437_LFUL003524</name>
</gene>
<dbReference type="InterPro" id="IPR050672">
    <property type="entry name" value="FBXO45-Fsn/SPSB_families"/>
</dbReference>
<proteinExistence type="predicted"/>
<dbReference type="SMART" id="SM00449">
    <property type="entry name" value="SPRY"/>
    <property type="match status" value="1"/>
</dbReference>
<dbReference type="AlphaFoldDB" id="A0A8K0JV33"/>
<dbReference type="InterPro" id="IPR035754">
    <property type="entry name" value="SPRY_SPSB3"/>
</dbReference>
<dbReference type="GO" id="GO:0043161">
    <property type="term" value="P:proteasome-mediated ubiquitin-dependent protein catabolic process"/>
    <property type="evidence" value="ECO:0007669"/>
    <property type="project" value="TreeGrafter"/>
</dbReference>
<evidence type="ECO:0000256" key="2">
    <source>
        <dbReference type="SAM" id="MobiDB-lite"/>
    </source>
</evidence>
<dbReference type="InterPro" id="IPR003877">
    <property type="entry name" value="SPRY_dom"/>
</dbReference>
<dbReference type="SUPFAM" id="SSF49899">
    <property type="entry name" value="Concanavalin A-like lectins/glucanases"/>
    <property type="match status" value="1"/>
</dbReference>
<reference evidence="4" key="2">
    <citation type="submission" date="2017-10" db="EMBL/GenBank/DDBJ databases">
        <title>Ladona fulva Genome sequencing and assembly.</title>
        <authorList>
            <person name="Murali S."/>
            <person name="Richards S."/>
            <person name="Bandaranaike D."/>
            <person name="Bellair M."/>
            <person name="Blankenburg K."/>
            <person name="Chao H."/>
            <person name="Dinh H."/>
            <person name="Doddapaneni H."/>
            <person name="Dugan-Rocha S."/>
            <person name="Elkadiri S."/>
            <person name="Gnanaolivu R."/>
            <person name="Hernandez B."/>
            <person name="Skinner E."/>
            <person name="Javaid M."/>
            <person name="Lee S."/>
            <person name="Li M."/>
            <person name="Ming W."/>
            <person name="Munidasa M."/>
            <person name="Muniz J."/>
            <person name="Nguyen L."/>
            <person name="Hughes D."/>
            <person name="Osuji N."/>
            <person name="Pu L.-L."/>
            <person name="Puazo M."/>
            <person name="Qu C."/>
            <person name="Quiroz J."/>
            <person name="Raj R."/>
            <person name="Weissenberger G."/>
            <person name="Xin Y."/>
            <person name="Zou X."/>
            <person name="Han Y."/>
            <person name="Worley K."/>
            <person name="Muzny D."/>
            <person name="Gibbs R."/>
        </authorList>
    </citation>
    <scope>NUCLEOTIDE SEQUENCE</scope>
    <source>
        <strain evidence="4">Sampled in the wild</strain>
    </source>
</reference>
<dbReference type="InterPro" id="IPR013320">
    <property type="entry name" value="ConA-like_dom_sf"/>
</dbReference>
<organism evidence="4 5">
    <name type="scientific">Ladona fulva</name>
    <name type="common">Scarce chaser dragonfly</name>
    <name type="synonym">Libellula fulva</name>
    <dbReference type="NCBI Taxonomy" id="123851"/>
    <lineage>
        <taxon>Eukaryota</taxon>
        <taxon>Metazoa</taxon>
        <taxon>Ecdysozoa</taxon>
        <taxon>Arthropoda</taxon>
        <taxon>Hexapoda</taxon>
        <taxon>Insecta</taxon>
        <taxon>Pterygota</taxon>
        <taxon>Palaeoptera</taxon>
        <taxon>Odonata</taxon>
        <taxon>Epiprocta</taxon>
        <taxon>Anisoptera</taxon>
        <taxon>Libelluloidea</taxon>
        <taxon>Libellulidae</taxon>
        <taxon>Ladona</taxon>
    </lineage>
</organism>
<keyword evidence="5" id="KW-1185">Reference proteome</keyword>
<feature type="domain" description="B30.2/SPRY" evidence="3">
    <location>
        <begin position="68"/>
        <end position="255"/>
    </location>
</feature>
<dbReference type="InterPro" id="IPR001870">
    <property type="entry name" value="B30.2/SPRY"/>
</dbReference>
<dbReference type="Pfam" id="PF00622">
    <property type="entry name" value="SPRY"/>
    <property type="match status" value="1"/>
</dbReference>
<dbReference type="CDD" id="cd12876">
    <property type="entry name" value="SPRY_SOCS3"/>
    <property type="match status" value="1"/>
</dbReference>
<dbReference type="GO" id="GO:0019005">
    <property type="term" value="C:SCF ubiquitin ligase complex"/>
    <property type="evidence" value="ECO:0007669"/>
    <property type="project" value="TreeGrafter"/>
</dbReference>
<name>A0A8K0JV33_LADFU</name>
<dbReference type="PANTHER" id="PTHR12245">
    <property type="entry name" value="SPRY DOMAIN CONTAINING SOCS BOX PROTEIN"/>
    <property type="match status" value="1"/>
</dbReference>
<sequence length="580" mass="63800">MTVHIYRIQTFMLNYKMPYICRKIKRGEKANFSSFCDCVSKLGRSSFLTCSCGEEEENGWVEWTWDPGDQGTAACNPHGTARFISRGFGRPPGVGSPLILMKDNRQVMFHPSYSTGTAAIRGEHPLEPGMHHYWEVKILTPLYGTDIMVGVGAATVELRKDSYCSLLGEDNESWGYSYNGNIQHGGHRSSYGYPFGLGSIVGVHVDLWHGRLEFYLNRKPLGVAFTNLHGKTLFPLASSTAARSGIRLIHASSHPHSLLFSCTRALGVAADASSSESQPSKRLCLNNSASARNSSPGASVPLVHNTYRYVVNGPNHNPSRFKDCELPSPSSNSIRGAHFCSPSARMDGTEKETISGSCDTMRCASVIGCCSNLESGRSGTAEPVGEPSRTVIAVFKRDQPGHWSNANISPGRCKDETVSIDCKVGCAQSNATSGSICNRSENHYLNETIPNITIREPYFLSLPQGNEENSTPQSDQRKRKQPSCDSVERIWSIPGLRAKVECSFWWLLGTRRGKGVTDVNMEAATSHRPLIIVDDDDDRRIHHGMVSKSSNEENVHHQSTEGSVSQTCHERLCLMCHPVI</sequence>
<dbReference type="Gene3D" id="2.60.120.920">
    <property type="match status" value="1"/>
</dbReference>
<evidence type="ECO:0000313" key="5">
    <source>
        <dbReference type="Proteomes" id="UP000792457"/>
    </source>
</evidence>
<accession>A0A8K0JV33</accession>